<dbReference type="Gene3D" id="2.60.40.150">
    <property type="entry name" value="C2 domain"/>
    <property type="match status" value="1"/>
</dbReference>
<reference evidence="3" key="1">
    <citation type="submission" date="2020-11" db="EMBL/GenBank/DDBJ databases">
        <title>Chlorella ohadii genome sequencing and assembly.</title>
        <authorList>
            <person name="Murik O."/>
            <person name="Treves H."/>
            <person name="Kedem I."/>
            <person name="Shotland Y."/>
            <person name="Kaplan A."/>
        </authorList>
    </citation>
    <scope>NUCLEOTIDE SEQUENCE</scope>
    <source>
        <strain evidence="3">1</strain>
    </source>
</reference>
<evidence type="ECO:0000256" key="1">
    <source>
        <dbReference type="SAM" id="Coils"/>
    </source>
</evidence>
<feature type="region of interest" description="Disordered" evidence="2">
    <location>
        <begin position="1"/>
        <end position="40"/>
    </location>
</feature>
<feature type="compositionally biased region" description="Low complexity" evidence="2">
    <location>
        <begin position="338"/>
        <end position="349"/>
    </location>
</feature>
<dbReference type="Proteomes" id="UP001205105">
    <property type="component" value="Unassembled WGS sequence"/>
</dbReference>
<evidence type="ECO:0008006" key="5">
    <source>
        <dbReference type="Google" id="ProtNLM"/>
    </source>
</evidence>
<dbReference type="SUPFAM" id="SSF49562">
    <property type="entry name" value="C2 domain (Calcium/lipid-binding domain, CaLB)"/>
    <property type="match status" value="1"/>
</dbReference>
<comment type="caution">
    <text evidence="3">The sequence shown here is derived from an EMBL/GenBank/DDBJ whole genome shotgun (WGS) entry which is preliminary data.</text>
</comment>
<feature type="coiled-coil region" evidence="1">
    <location>
        <begin position="301"/>
        <end position="335"/>
    </location>
</feature>
<accession>A0AAD5DVQ0</accession>
<feature type="compositionally biased region" description="Basic and acidic residues" evidence="2">
    <location>
        <begin position="91"/>
        <end position="100"/>
    </location>
</feature>
<evidence type="ECO:0000256" key="2">
    <source>
        <dbReference type="SAM" id="MobiDB-lite"/>
    </source>
</evidence>
<feature type="region of interest" description="Disordered" evidence="2">
    <location>
        <begin position="78"/>
        <end position="100"/>
    </location>
</feature>
<feature type="compositionally biased region" description="Low complexity" evidence="2">
    <location>
        <begin position="167"/>
        <end position="199"/>
    </location>
</feature>
<dbReference type="PANTHER" id="PTHR14240:SF1">
    <property type="entry name" value="PROTEIN FANTOM-RELATED"/>
    <property type="match status" value="1"/>
</dbReference>
<evidence type="ECO:0000313" key="3">
    <source>
        <dbReference type="EMBL" id="KAI7844046.1"/>
    </source>
</evidence>
<keyword evidence="4" id="KW-1185">Reference proteome</keyword>
<keyword evidence="1" id="KW-0175">Coiled coil</keyword>
<proteinExistence type="predicted"/>
<feature type="region of interest" description="Disordered" evidence="2">
    <location>
        <begin position="145"/>
        <end position="210"/>
    </location>
</feature>
<dbReference type="PANTHER" id="PTHR14240">
    <property type="entry name" value="RETINITIS PIGMENTOSA GTPASE REGULATOR-INTERACTING PROTEIN"/>
    <property type="match status" value="1"/>
</dbReference>
<dbReference type="AlphaFoldDB" id="A0AAD5DVQ0"/>
<evidence type="ECO:0000313" key="4">
    <source>
        <dbReference type="Proteomes" id="UP001205105"/>
    </source>
</evidence>
<organism evidence="3 4">
    <name type="scientific">Chlorella ohadii</name>
    <dbReference type="NCBI Taxonomy" id="2649997"/>
    <lineage>
        <taxon>Eukaryota</taxon>
        <taxon>Viridiplantae</taxon>
        <taxon>Chlorophyta</taxon>
        <taxon>core chlorophytes</taxon>
        <taxon>Trebouxiophyceae</taxon>
        <taxon>Chlorellales</taxon>
        <taxon>Chlorellaceae</taxon>
        <taxon>Chlorella clade</taxon>
        <taxon>Chlorella</taxon>
    </lineage>
</organism>
<sequence length="691" mass="71178">MARRGSDDGSASAFSLPGSSRAEVSRRRGGGGSHASQDALLALRDECQQAKMRERAAEDKMRQLAAQLMRTEEAAKRILTRTDPSARAKRQAGDYKRQGAEAKKRLEAALAEQRRLALQLGRSGSTNAGRSLAALSANTLNVAAAGGGSPASATKPPRPGAAGTGADGTALARDSAAGRRAGGAASQGAAGGVAAAGMQQRRRTSSVGSEGGETWLRLKYLKAKSALDSVVASNTRLLRELEAAHAQLRGLQTQRGQQAQQRDEGGQLLAAPAQLASCNADKQGIAVSLGESGNASAGSAATALRQQLAAANHRAERLQIELDAAVAKLAIYQAHSLRGQQPSQQPSRQAIERQATERQDVAAQRLVRAERVTTWLQGAAADGPSVGSEAAGIALPATAAGSLQQEAAPQPEAALWAAEECSDGSGRNPLFNTTLQFIVGMTAGLMEHLGTGCARVELHACRSRAGGSPADYDTVASADIPLASLVSGEARPAAYQQATLLRPDGTPCGTLQFALAAFKAMRCHPAAGLLVASSQAAAPRNVQAQHRAGQGQLQPPPLRPRLLVDVVGCKDLRCSSKTARELQPYVALMLPQPDGRPPMLFESRPAAGSSPAFGQQAVFSVTAGVAAGQLEAVVFDAAAGADAQQSMIGVARIAVPPAGSRAAGGATQLHPLLHPTSARHAGVLEVGLRWG</sequence>
<dbReference type="InterPro" id="IPR031139">
    <property type="entry name" value="RPGRIP1_fam"/>
</dbReference>
<dbReference type="EMBL" id="JADXDR010000034">
    <property type="protein sequence ID" value="KAI7844046.1"/>
    <property type="molecule type" value="Genomic_DNA"/>
</dbReference>
<dbReference type="GO" id="GO:0035869">
    <property type="term" value="C:ciliary transition zone"/>
    <property type="evidence" value="ECO:0007669"/>
    <property type="project" value="TreeGrafter"/>
</dbReference>
<dbReference type="GO" id="GO:1905515">
    <property type="term" value="P:non-motile cilium assembly"/>
    <property type="evidence" value="ECO:0007669"/>
    <property type="project" value="TreeGrafter"/>
</dbReference>
<dbReference type="InterPro" id="IPR035892">
    <property type="entry name" value="C2_domain_sf"/>
</dbReference>
<name>A0AAD5DVQ0_9CHLO</name>
<feature type="region of interest" description="Disordered" evidence="2">
    <location>
        <begin position="337"/>
        <end position="357"/>
    </location>
</feature>
<gene>
    <name evidence="3" type="ORF">COHA_002386</name>
</gene>
<protein>
    <recommendedName>
        <fullName evidence="5">C2 domain-containing protein</fullName>
    </recommendedName>
</protein>